<comment type="subcellular location">
    <subcellularLocation>
        <location evidence="1">Fimbrium</location>
    </subcellularLocation>
</comment>
<dbReference type="PANTHER" id="PTHR33420">
    <property type="entry name" value="FIMBRIAL SUBUNIT ELFA-RELATED"/>
    <property type="match status" value="1"/>
</dbReference>
<comment type="similarity">
    <text evidence="2">Belongs to the fimbrial protein family.</text>
</comment>
<keyword evidence="3 5" id="KW-0732">Signal</keyword>
<feature type="signal peptide" evidence="5">
    <location>
        <begin position="1"/>
        <end position="25"/>
    </location>
</feature>
<dbReference type="InterPro" id="IPR050263">
    <property type="entry name" value="Bact_Fimbrial_Adh_Pro"/>
</dbReference>
<evidence type="ECO:0000256" key="5">
    <source>
        <dbReference type="SAM" id="SignalP"/>
    </source>
</evidence>
<accession>A0A0A1FAT8</accession>
<keyword evidence="4" id="KW-0281">Fimbrium</keyword>
<dbReference type="PANTHER" id="PTHR33420:SF3">
    <property type="entry name" value="FIMBRIAL SUBUNIT ELFA"/>
    <property type="match status" value="1"/>
</dbReference>
<evidence type="ECO:0000256" key="1">
    <source>
        <dbReference type="ARBA" id="ARBA00004561"/>
    </source>
</evidence>
<reference evidence="7" key="1">
    <citation type="journal article" date="2014" name="Soil Biol. Biochem.">
        <title>Structure and function of bacterial communities in ageing soils: Insights from the Mendocino ecological staircase.</title>
        <authorList>
            <person name="Uroz S."/>
            <person name="Tech J.J."/>
            <person name="Sawaya N.A."/>
            <person name="Frey-Klett P."/>
            <person name="Leveau J.H.J."/>
        </authorList>
    </citation>
    <scope>NUCLEOTIDE SEQUENCE [LARGE SCALE GENOMIC DNA]</scope>
    <source>
        <strain evidence="7">Cal35</strain>
    </source>
</reference>
<dbReference type="InterPro" id="IPR036937">
    <property type="entry name" value="Adhesion_dom_fimbrial_sf"/>
</dbReference>
<dbReference type="EMBL" id="CP009962">
    <property type="protein sequence ID" value="AIY41646.1"/>
    <property type="molecule type" value="Genomic_DNA"/>
</dbReference>
<name>A0A0A1FAT8_9BURK</name>
<evidence type="ECO:0000313" key="6">
    <source>
        <dbReference type="EMBL" id="AIY41646.1"/>
    </source>
</evidence>
<dbReference type="InterPro" id="IPR008966">
    <property type="entry name" value="Adhesion_dom_sf"/>
</dbReference>
<keyword evidence="7" id="KW-1185">Reference proteome</keyword>
<evidence type="ECO:0000256" key="3">
    <source>
        <dbReference type="ARBA" id="ARBA00022729"/>
    </source>
</evidence>
<dbReference type="HOGENOM" id="CLU_088965_2_4_4"/>
<dbReference type="InterPro" id="IPR039458">
    <property type="entry name" value="FimA-like"/>
</dbReference>
<organism evidence="6 7">
    <name type="scientific">Collimonas arenae</name>
    <dbReference type="NCBI Taxonomy" id="279058"/>
    <lineage>
        <taxon>Bacteria</taxon>
        <taxon>Pseudomonadati</taxon>
        <taxon>Pseudomonadota</taxon>
        <taxon>Betaproteobacteria</taxon>
        <taxon>Burkholderiales</taxon>
        <taxon>Oxalobacteraceae</taxon>
        <taxon>Collimonas</taxon>
    </lineage>
</organism>
<evidence type="ECO:0000313" key="7">
    <source>
        <dbReference type="Proteomes" id="UP000030302"/>
    </source>
</evidence>
<dbReference type="GO" id="GO:0009289">
    <property type="term" value="C:pilus"/>
    <property type="evidence" value="ECO:0007669"/>
    <property type="project" value="UniProtKB-SubCell"/>
</dbReference>
<dbReference type="RefSeq" id="WP_038489144.1">
    <property type="nucleotide sequence ID" value="NZ_CP009962.1"/>
</dbReference>
<gene>
    <name evidence="6" type="ORF">LT85_2488</name>
</gene>
<dbReference type="OrthoDB" id="8708646at2"/>
<dbReference type="Proteomes" id="UP000030302">
    <property type="component" value="Chromosome"/>
</dbReference>
<dbReference type="SUPFAM" id="SSF49401">
    <property type="entry name" value="Bacterial adhesins"/>
    <property type="match status" value="1"/>
</dbReference>
<proteinExistence type="inferred from homology"/>
<dbReference type="GO" id="GO:0043709">
    <property type="term" value="P:cell adhesion involved in single-species biofilm formation"/>
    <property type="evidence" value="ECO:0007669"/>
    <property type="project" value="TreeGrafter"/>
</dbReference>
<dbReference type="AlphaFoldDB" id="A0A0A1FAT8"/>
<sequence>MKKNLIVAAIAAASAFAAFAPAAHAADGKIEFTGLVKAQTCVINGGEANNDFTVALPPVATGTLAEAGAWAGRTPFSIKLTECSPDTGEVATYFEPGSTVDQGTGALIVDASDDNSTAKNVQIRLLNNAFAPIKAGAEGAAQNSQIAKIASGKADLNYFAQYESQGEATAGIANSRVHYTMMYQ</sequence>
<dbReference type="KEGG" id="care:LT85_2488"/>
<dbReference type="Pfam" id="PF16970">
    <property type="entry name" value="FimA"/>
    <property type="match status" value="1"/>
</dbReference>
<feature type="chain" id="PRO_5001974109" evidence="5">
    <location>
        <begin position="26"/>
        <end position="184"/>
    </location>
</feature>
<evidence type="ECO:0000256" key="2">
    <source>
        <dbReference type="ARBA" id="ARBA00006671"/>
    </source>
</evidence>
<evidence type="ECO:0000256" key="4">
    <source>
        <dbReference type="ARBA" id="ARBA00023263"/>
    </source>
</evidence>
<dbReference type="STRING" id="279058.LT85_2488"/>
<dbReference type="Gene3D" id="2.60.40.1090">
    <property type="entry name" value="Fimbrial-type adhesion domain"/>
    <property type="match status" value="1"/>
</dbReference>
<protein>
    <submittedName>
        <fullName evidence="6">Putative fimbrial protein</fullName>
    </submittedName>
</protein>